<dbReference type="EC" id="4.6.1.1" evidence="4 11"/>
<dbReference type="EMBL" id="CABFKI010000001">
    <property type="protein sequence ID" value="VTU05886.1"/>
    <property type="molecule type" value="Genomic_DNA"/>
</dbReference>
<evidence type="ECO:0000256" key="12">
    <source>
        <dbReference type="RuleBase" id="RU004184"/>
    </source>
</evidence>
<comment type="catalytic activity">
    <reaction evidence="1 11">
        <text>ATP = 3',5'-cyclic AMP + diphosphate</text>
        <dbReference type="Rhea" id="RHEA:15389"/>
        <dbReference type="ChEBI" id="CHEBI:30616"/>
        <dbReference type="ChEBI" id="CHEBI:33019"/>
        <dbReference type="ChEBI" id="CHEBI:58165"/>
        <dbReference type="EC" id="4.6.1.1"/>
    </reaction>
</comment>
<keyword evidence="6" id="KW-0963">Cytoplasm</keyword>
<evidence type="ECO:0000256" key="2">
    <source>
        <dbReference type="ARBA" id="ARBA00004496"/>
    </source>
</evidence>
<dbReference type="Pfam" id="PF12633">
    <property type="entry name" value="Adenyl_cycl_N"/>
    <property type="match status" value="1"/>
</dbReference>
<evidence type="ECO:0000313" key="14">
    <source>
        <dbReference type="EMBL" id="VTU05886.1"/>
    </source>
</evidence>
<evidence type="ECO:0000256" key="1">
    <source>
        <dbReference type="ARBA" id="ARBA00001593"/>
    </source>
</evidence>
<dbReference type="Proteomes" id="UP000308167">
    <property type="component" value="Unassembled WGS sequence"/>
</dbReference>
<dbReference type="PROSITE" id="PS01093">
    <property type="entry name" value="ADENYLATE_CYCLASE_1_2"/>
    <property type="match status" value="1"/>
</dbReference>
<comment type="caution">
    <text evidence="14">The sequence shown here is derived from an EMBL/GenBank/DDBJ whole genome shotgun (WGS) entry which is preliminary data.</text>
</comment>
<keyword evidence="9 11" id="KW-0115">cAMP biosynthesis</keyword>
<comment type="subcellular location">
    <subcellularLocation>
        <location evidence="2 11">Cytoplasm</location>
    </subcellularLocation>
</comment>
<evidence type="ECO:0000256" key="3">
    <source>
        <dbReference type="ARBA" id="ARBA00007901"/>
    </source>
</evidence>
<keyword evidence="15" id="KW-1185">Reference proteome</keyword>
<dbReference type="PANTHER" id="PTHR38760:SF1">
    <property type="entry name" value="ADENYLATE CYCLASE"/>
    <property type="match status" value="1"/>
</dbReference>
<evidence type="ECO:0000256" key="9">
    <source>
        <dbReference type="ARBA" id="ARBA00022998"/>
    </source>
</evidence>
<dbReference type="PROSITE" id="PS01092">
    <property type="entry name" value="ADENYLATE_CYCLASE_1_1"/>
    <property type="match status" value="1"/>
</dbReference>
<accession>A0ABY6TH19</accession>
<evidence type="ECO:0000256" key="6">
    <source>
        <dbReference type="ARBA" id="ARBA00022490"/>
    </source>
</evidence>
<sequence length="838" mass="97665">MKYDIEFARKQVSDLEHYRTVRALSGTTKEFQHVFQLISLLLHCNHPHLPGFIEDAPYGIADFKLNDYQQNYLQQIDSNRSIPDYLPHSEQPFLSINGVYIMGSIASIAQTTSSDLDIWVCHREDLNTDELAKLQQKTTALQAWAKQQEIELNLFLMDEMRFRDFRYSESMTAENSGSAQYMLLLDEFYRSAIRLAGKPLLWLHLLVENEKNYESEVEELIRNKEINPQDWVDFGGLGKFSANEYFGASLWQLYKGIDAPYKSIIKILLLEAYSWEYPNTRLISSDFKFHLLMDHTEDHHFDPYLEMLDRVTAYLNYRKEFKRLDFVRRCFYVKATEDLWYSRGSNWRFDLLKDLTRQWGWDQNKIDDLNLRPFWKIRRVTQSYNEIVKTLMLSYRNLINFARKNNVDAMIMPQDVGILTRKIYTVFEELPGKVMLINPQLSVNLAEAHITFIEIPKNTKVHKAGWYLVNQSPDISGFAQARHVEYNAHLHKLIAWAYFNGLLTPDTAVHIYSEHIGLSVLKEFIADLANTFPVQVPAPTSEELHHSCEIRQLMVAVNLVADPTVDLSSTRMEIQQSDLFSYGINEQSLVGSIDLIYRNVWNEIRTLHFEGANAILLALKVLSNKIHRGAPTPETVHIFSYSEKYRHALGHAVSSLVNKCINIQVGSETAPKVHNLLRVAGKNWKFFFEERGISLQEMPQAIPSTELELDNELHQKVASNEPHFNRAHKKPIKANKLLYPPELDAFATEGFLQFFFEDSDHGFFNVYILDEQNRIEVYRHCDGSQEQKIREINQIYADAGKDGENPYGIVQRNFNYPQFYRLKQYADHTKIIPFQHLT</sequence>
<dbReference type="InterPro" id="IPR000274">
    <property type="entry name" value="Adenylate_cyclase_1"/>
</dbReference>
<evidence type="ECO:0000256" key="5">
    <source>
        <dbReference type="ARBA" id="ARBA00021420"/>
    </source>
</evidence>
<evidence type="ECO:0000256" key="4">
    <source>
        <dbReference type="ARBA" id="ARBA00012201"/>
    </source>
</evidence>
<evidence type="ECO:0000313" key="15">
    <source>
        <dbReference type="Proteomes" id="UP000308167"/>
    </source>
</evidence>
<dbReference type="GO" id="GO:0004016">
    <property type="term" value="F:adenylate cyclase activity"/>
    <property type="evidence" value="ECO:0007669"/>
    <property type="project" value="UniProtKB-EC"/>
</dbReference>
<comment type="similarity">
    <text evidence="3 12">Belongs to the adenylyl cyclase class-1 family.</text>
</comment>
<dbReference type="PANTHER" id="PTHR38760">
    <property type="entry name" value="ADENYLATE CYCLASE"/>
    <property type="match status" value="1"/>
</dbReference>
<dbReference type="NCBIfam" id="NF006978">
    <property type="entry name" value="PRK09450.1-2"/>
    <property type="match status" value="1"/>
</dbReference>
<keyword evidence="7" id="KW-0547">Nucleotide-binding</keyword>
<keyword evidence="10 11" id="KW-0456">Lyase</keyword>
<feature type="domain" description="Adenylate cyclase class-I N-terminal" evidence="13">
    <location>
        <begin position="5"/>
        <end position="202"/>
    </location>
</feature>
<gene>
    <name evidence="14" type="primary">cyaA</name>
    <name evidence="14" type="ORF">SAMEA1410922_00219</name>
</gene>
<evidence type="ECO:0000256" key="8">
    <source>
        <dbReference type="ARBA" id="ARBA00022840"/>
    </source>
</evidence>
<protein>
    <recommendedName>
        <fullName evidence="5 11">Adenylate cyclase</fullName>
        <ecNumber evidence="4 11">4.6.1.1</ecNumber>
    </recommendedName>
</protein>
<evidence type="ECO:0000256" key="7">
    <source>
        <dbReference type="ARBA" id="ARBA00022741"/>
    </source>
</evidence>
<proteinExistence type="inferred from homology"/>
<evidence type="ECO:0000256" key="10">
    <source>
        <dbReference type="ARBA" id="ARBA00023239"/>
    </source>
</evidence>
<dbReference type="RefSeq" id="WP_135709085.1">
    <property type="nucleotide sequence ID" value="NZ_CABFKI010000001.1"/>
</dbReference>
<dbReference type="InterPro" id="IPR024685">
    <property type="entry name" value="Adenylate_cyclase_1_N"/>
</dbReference>
<dbReference type="PIRSF" id="PIRSF001444">
    <property type="entry name" value="Adenylate_cycl"/>
    <property type="match status" value="1"/>
</dbReference>
<dbReference type="GeneID" id="86154626"/>
<name>A0ABY6TH19_9PAST</name>
<dbReference type="Pfam" id="PF01295">
    <property type="entry name" value="Adenylate_cycl"/>
    <property type="match status" value="1"/>
</dbReference>
<dbReference type="InterPro" id="IPR024686">
    <property type="entry name" value="Adenylate_cyclase_1_CS"/>
</dbReference>
<evidence type="ECO:0000256" key="11">
    <source>
        <dbReference type="RuleBase" id="RU000604"/>
    </source>
</evidence>
<keyword evidence="8" id="KW-0067">ATP-binding</keyword>
<organism evidence="14 15">
    <name type="scientific">Actinobacillus porcinus</name>
    <dbReference type="NCBI Taxonomy" id="51048"/>
    <lineage>
        <taxon>Bacteria</taxon>
        <taxon>Pseudomonadati</taxon>
        <taxon>Pseudomonadota</taxon>
        <taxon>Gammaproteobacteria</taxon>
        <taxon>Pasteurellales</taxon>
        <taxon>Pasteurellaceae</taxon>
        <taxon>Actinobacillus</taxon>
    </lineage>
</organism>
<reference evidence="14 15" key="1">
    <citation type="submission" date="2019-05" db="EMBL/GenBank/DDBJ databases">
        <authorList>
            <consortium name="Pathogen Informatics"/>
        </authorList>
    </citation>
    <scope>NUCLEOTIDE SEQUENCE [LARGE SCALE GENOMIC DNA]</scope>
    <source>
        <strain evidence="14 15">NM319</strain>
    </source>
</reference>
<evidence type="ECO:0000259" key="13">
    <source>
        <dbReference type="Pfam" id="PF12633"/>
    </source>
</evidence>